<organism evidence="1 2">
    <name type="scientific">Holotrichia oblita</name>
    <name type="common">Chafer beetle</name>
    <dbReference type="NCBI Taxonomy" id="644536"/>
    <lineage>
        <taxon>Eukaryota</taxon>
        <taxon>Metazoa</taxon>
        <taxon>Ecdysozoa</taxon>
        <taxon>Arthropoda</taxon>
        <taxon>Hexapoda</taxon>
        <taxon>Insecta</taxon>
        <taxon>Pterygota</taxon>
        <taxon>Neoptera</taxon>
        <taxon>Endopterygota</taxon>
        <taxon>Coleoptera</taxon>
        <taxon>Polyphaga</taxon>
        <taxon>Scarabaeiformia</taxon>
        <taxon>Scarabaeidae</taxon>
        <taxon>Melolonthinae</taxon>
        <taxon>Holotrichia</taxon>
    </lineage>
</organism>
<comment type="caution">
    <text evidence="1">The sequence shown here is derived from an EMBL/GenBank/DDBJ whole genome shotgun (WGS) entry which is preliminary data.</text>
</comment>
<evidence type="ECO:0000313" key="2">
    <source>
        <dbReference type="Proteomes" id="UP001056778"/>
    </source>
</evidence>
<dbReference type="Proteomes" id="UP001056778">
    <property type="component" value="Chromosome 4"/>
</dbReference>
<gene>
    <name evidence="1" type="ORF">MML48_4g00015525</name>
</gene>
<evidence type="ECO:0000313" key="1">
    <source>
        <dbReference type="EMBL" id="KAI4462435.1"/>
    </source>
</evidence>
<sequence>MVEPISDVEITSCKAVDTKEVVKTWMEKFSKGVLFNSHFEDHWLAYVPSYYGLKVGDDCLNFNFNEDEATKVLLTPLEEFICNGNPSIILQKLSQFDKSPAVCGKVFKMGERIYSCRECSTNYTCVLCVDCFKKSEHRHHKYKMRTSVGSGYCDCGDIEVWKKAPFCETHLAGTLLEVSLNTLPEDLVERMRVVYDALETSVQDNVNTFCTVLYNDESHTNEQVVSMVNRVIKCSKEIAAKYVMNIDHEGRAIIKCSNFQHCTNLKAKIERYALKHDYKPLKVLVLPVHIVAYQIFAMKLLSWLQTFLGHGTTFRRIFSEVALKSHQSDPCIIEGILLCDLQLWKSARIYWQRLIISGMLLEYENKKAFAKVFMKNYGSIVKNFIKDDHQYPFSVASLSVQVFSVPTLAHHLIAYDDALFILLNIFLSECLTKCNISGKLEFESYEVSVRAQNILCDLRQLLSAVTTTWTDDLRCSFLKGLAIMLDLLNKTQGMDVDTRQIGAHMEFQSKLEITFSLNINLAYCNSLISEWCGTNKIVLAEAYRTTLLKLMENPCYDASEPGEVRELAGHSITCLPYDVSSKPASIHLPLSRFLAGLHLHLEKYGLEFDGPDFLINKPTMVQIIEPVLRIQVMISQMRTQMWRRNGYNLYFYHNVKWRTEMLDRDVILLQIGASLIESNEFLIHLLHKFNLLDWADSFYEIDTSKDNEEDTVRQTITLIEEFLQLIIVIIGERHIPGISEASSQDRIKKEIIQHLCIKPLLHSELSRIIPEDLLYNIDLNDIIYDVATLKERGCYELKEELYDKYNIFFYHYTKEEVLKSAEVQISRRKAAGLLQCCPPPKLPILKDNFKMIVNILQCDVMLHIMRIILEKCIDLKVNTFSEMQLHKILHLIGYALQEEQSNQYAFLRFSERSLEAKIPSLIEELLSSPRAKIHNDLIKWILSLYKTQ</sequence>
<keyword evidence="1" id="KW-0436">Ligase</keyword>
<accession>A0ACB9T6I6</accession>
<name>A0ACB9T6I6_HOLOL</name>
<proteinExistence type="predicted"/>
<protein>
    <submittedName>
        <fullName evidence="1">Ubiquitin ligase e3 alpha-related</fullName>
    </submittedName>
</protein>
<reference evidence="1" key="1">
    <citation type="submission" date="2022-04" db="EMBL/GenBank/DDBJ databases">
        <title>Chromosome-scale genome assembly of Holotrichia oblita Faldermann.</title>
        <authorList>
            <person name="Rongchong L."/>
        </authorList>
    </citation>
    <scope>NUCLEOTIDE SEQUENCE</scope>
    <source>
        <strain evidence="1">81SQS9</strain>
    </source>
</reference>
<dbReference type="EMBL" id="CM043018">
    <property type="protein sequence ID" value="KAI4462435.1"/>
    <property type="molecule type" value="Genomic_DNA"/>
</dbReference>
<keyword evidence="2" id="KW-1185">Reference proteome</keyword>